<protein>
    <submittedName>
        <fullName evidence="2">Uncharacterized protein</fullName>
    </submittedName>
</protein>
<name>A0A7G1KTR4_9NOCA</name>
<evidence type="ECO:0000313" key="3">
    <source>
        <dbReference type="Proteomes" id="UP000516173"/>
    </source>
</evidence>
<evidence type="ECO:0000313" key="2">
    <source>
        <dbReference type="EMBL" id="BCK58645.1"/>
    </source>
</evidence>
<reference evidence="2 3" key="1">
    <citation type="submission" date="2020-08" db="EMBL/GenBank/DDBJ databases">
        <title>Genome Sequencing of Nocardia wallacei strain FMUON74 and assembly.</title>
        <authorList>
            <person name="Toyokawa M."/>
            <person name="Uesaka K."/>
        </authorList>
    </citation>
    <scope>NUCLEOTIDE SEQUENCE [LARGE SCALE GENOMIC DNA]</scope>
    <source>
        <strain evidence="2 3">FMUON74</strain>
    </source>
</reference>
<sequence>MSSSVTNTVSMDGTKCVTVTPSAAMSSARYAGSRWPSGRATASRAPICKGQKNSHTDTSKVAGVFCRTTSAAVSPYSDCIHTSRLTIAACDTATPLGRPVEPEVKIT</sequence>
<dbReference type="Proteomes" id="UP000516173">
    <property type="component" value="Chromosome"/>
</dbReference>
<keyword evidence="3" id="KW-1185">Reference proteome</keyword>
<dbReference type="EMBL" id="AP023396">
    <property type="protein sequence ID" value="BCK58645.1"/>
    <property type="molecule type" value="Genomic_DNA"/>
</dbReference>
<accession>A0A7G1KTR4</accession>
<evidence type="ECO:0000256" key="1">
    <source>
        <dbReference type="SAM" id="MobiDB-lite"/>
    </source>
</evidence>
<organism evidence="2 3">
    <name type="scientific">Nocardia wallacei</name>
    <dbReference type="NCBI Taxonomy" id="480035"/>
    <lineage>
        <taxon>Bacteria</taxon>
        <taxon>Bacillati</taxon>
        <taxon>Actinomycetota</taxon>
        <taxon>Actinomycetes</taxon>
        <taxon>Mycobacteriales</taxon>
        <taxon>Nocardiaceae</taxon>
        <taxon>Nocardia</taxon>
    </lineage>
</organism>
<feature type="region of interest" description="Disordered" evidence="1">
    <location>
        <begin position="23"/>
        <end position="54"/>
    </location>
</feature>
<proteinExistence type="predicted"/>
<gene>
    <name evidence="2" type="ORF">NWFMUON74_64170</name>
</gene>
<dbReference type="KEGG" id="nwl:NWFMUON74_64170"/>
<dbReference type="AlphaFoldDB" id="A0A7G1KTR4"/>